<dbReference type="RefSeq" id="WP_174606016.1">
    <property type="nucleotide sequence ID" value="NZ_CP054490.1"/>
</dbReference>
<dbReference type="KEGG" id="reo:HUE58_05610"/>
<dbReference type="Proteomes" id="UP000509429">
    <property type="component" value="Chromosome"/>
</dbReference>
<protein>
    <submittedName>
        <fullName evidence="1">Uncharacterized protein</fullName>
    </submittedName>
</protein>
<proteinExistence type="predicted"/>
<name>A0A6N0HQQ9_9GAMM</name>
<evidence type="ECO:0000313" key="1">
    <source>
        <dbReference type="EMBL" id="QKQ24580.1"/>
    </source>
</evidence>
<gene>
    <name evidence="1" type="ORF">HUE58_05610</name>
</gene>
<organism evidence="1 2">
    <name type="scientific">Candidatus Ruthia endofausta</name>
    <dbReference type="NCBI Taxonomy" id="2738852"/>
    <lineage>
        <taxon>Bacteria</taxon>
        <taxon>Pseudomonadati</taxon>
        <taxon>Pseudomonadota</taxon>
        <taxon>Gammaproteobacteria</taxon>
        <taxon>Candidatus Pseudothioglobaceae</taxon>
        <taxon>Candidatus Ruthturnera</taxon>
    </lineage>
</organism>
<dbReference type="AlphaFoldDB" id="A0A6N0HQQ9"/>
<dbReference type="EMBL" id="CP054490">
    <property type="protein sequence ID" value="QKQ24580.1"/>
    <property type="molecule type" value="Genomic_DNA"/>
</dbReference>
<keyword evidence="2" id="KW-1185">Reference proteome</keyword>
<evidence type="ECO:0000313" key="2">
    <source>
        <dbReference type="Proteomes" id="UP000509429"/>
    </source>
</evidence>
<accession>A0A6N0HQQ9</accession>
<reference evidence="1 2" key="1">
    <citation type="submission" date="2020-05" db="EMBL/GenBank/DDBJ databases">
        <title>Horizontal transmission and recombination maintain forever young bacterial symbiont genomes.</title>
        <authorList>
            <person name="Russell S.L."/>
            <person name="Pepper-Tunick E."/>
            <person name="Svedberg J."/>
            <person name="Byrne A."/>
            <person name="Ruelas Castillo J."/>
            <person name="Vollmers C."/>
            <person name="Beinart R.A."/>
            <person name="Corbett-Detig R."/>
        </authorList>
    </citation>
    <scope>NUCLEOTIDE SEQUENCE [LARGE SCALE GENOMIC DNA]</scope>
    <source>
        <strain evidence="1">JDF_Ridge</strain>
    </source>
</reference>
<sequence length="78" mass="8698">MVLSLTGVFEGYDLGLYFSGTYIDKPYLEGGLSRMSLDYAIDDQTSISGGVIDYMGGYLPVFEDIKNNDRIFAKVSFF</sequence>